<reference evidence="3 5" key="2">
    <citation type="submission" date="2018-10" db="EMBL/GenBank/DDBJ databases">
        <title>Cultivation of a novel Methanohalophilus strain from Kebrit Deep of the Red Sea and a genomic comparison of members of the genus Methanohalophilus.</title>
        <authorList>
            <person name="Guan Y."/>
            <person name="Ngugi D.K."/>
            <person name="Stingl U."/>
        </authorList>
    </citation>
    <scope>NUCLEOTIDE SEQUENCE [LARGE SCALE GENOMIC DNA]</scope>
    <source>
        <strain evidence="3 5">DSM 10369</strain>
    </source>
</reference>
<organism evidence="2 4">
    <name type="scientific">Methanohalophilus euhalobius</name>
    <dbReference type="NCBI Taxonomy" id="51203"/>
    <lineage>
        <taxon>Archaea</taxon>
        <taxon>Methanobacteriati</taxon>
        <taxon>Methanobacteriota</taxon>
        <taxon>Stenosarchaea group</taxon>
        <taxon>Methanomicrobia</taxon>
        <taxon>Methanosarcinales</taxon>
        <taxon>Methanosarcinaceae</taxon>
        <taxon>Methanohalophilus</taxon>
    </lineage>
</organism>
<protein>
    <submittedName>
        <fullName evidence="2">Uncharacterized protein</fullName>
    </submittedName>
</protein>
<keyword evidence="1" id="KW-1133">Transmembrane helix</keyword>
<gene>
    <name evidence="2" type="ORF">B0H22_105189</name>
    <name evidence="3" type="ORF">EDD83_06605</name>
</gene>
<evidence type="ECO:0000313" key="2">
    <source>
        <dbReference type="EMBL" id="PQV42722.1"/>
    </source>
</evidence>
<dbReference type="AlphaFoldDB" id="A0A314ZNU2"/>
<dbReference type="Proteomes" id="UP000273978">
    <property type="component" value="Unassembled WGS sequence"/>
</dbReference>
<keyword evidence="1" id="KW-0472">Membrane</keyword>
<evidence type="ECO:0000313" key="5">
    <source>
        <dbReference type="Proteomes" id="UP000273978"/>
    </source>
</evidence>
<evidence type="ECO:0000256" key="1">
    <source>
        <dbReference type="SAM" id="Phobius"/>
    </source>
</evidence>
<dbReference type="Proteomes" id="UP000251060">
    <property type="component" value="Unassembled WGS sequence"/>
</dbReference>
<evidence type="ECO:0000313" key="4">
    <source>
        <dbReference type="Proteomes" id="UP000251060"/>
    </source>
</evidence>
<dbReference type="EMBL" id="RJJF01000016">
    <property type="protein sequence ID" value="RNI08741.1"/>
    <property type="molecule type" value="Genomic_DNA"/>
</dbReference>
<sequence length="161" mass="18633">MVFDAYKAEWQRTHDIENKASNTIGFVGVIFSLTVVTLSTVLVYTDEITRTKIFFSSIYSPIGIFLILLFMILSIFFGIMALSVKEWSFPLAEDFLDHCKAQERAEVQLLEDIFSDYVRNINNNDELNDKIALYLRVSHISFLLSVIIVTIYFFFIIDAFN</sequence>
<evidence type="ECO:0000313" key="3">
    <source>
        <dbReference type="EMBL" id="RNI08741.1"/>
    </source>
</evidence>
<accession>A0A314ZNU2</accession>
<keyword evidence="1" id="KW-0812">Transmembrane</keyword>
<name>A0A314ZNU2_9EURY</name>
<feature type="transmembrane region" description="Helical" evidence="1">
    <location>
        <begin position="24"/>
        <end position="45"/>
    </location>
</feature>
<reference evidence="2 4" key="1">
    <citation type="submission" date="2018-02" db="EMBL/GenBank/DDBJ databases">
        <title>Subsurface microbial communities from deep shales in Ohio and West Virginia, USA.</title>
        <authorList>
            <person name="Wrighton K."/>
        </authorList>
    </citation>
    <scope>NUCLEOTIDE SEQUENCE [LARGE SCALE GENOMIC DNA]</scope>
    <source>
        <strain evidence="2 4">DSM 10369</strain>
    </source>
</reference>
<dbReference type="EMBL" id="PVBU01000005">
    <property type="protein sequence ID" value="PQV42722.1"/>
    <property type="molecule type" value="Genomic_DNA"/>
</dbReference>
<feature type="transmembrane region" description="Helical" evidence="1">
    <location>
        <begin position="133"/>
        <end position="157"/>
    </location>
</feature>
<feature type="transmembrane region" description="Helical" evidence="1">
    <location>
        <begin position="57"/>
        <end position="82"/>
    </location>
</feature>
<dbReference type="RefSeq" id="WP_105460619.1">
    <property type="nucleotide sequence ID" value="NZ_PVBU01000005.1"/>
</dbReference>
<proteinExistence type="predicted"/>
<comment type="caution">
    <text evidence="2">The sequence shown here is derived from an EMBL/GenBank/DDBJ whole genome shotgun (WGS) entry which is preliminary data.</text>
</comment>